<accession>T0JC00</accession>
<dbReference type="Pfam" id="PF13469">
    <property type="entry name" value="Sulfotransfer_3"/>
    <property type="match status" value="1"/>
</dbReference>
<feature type="coiled-coil region" evidence="3">
    <location>
        <begin position="612"/>
        <end position="646"/>
    </location>
</feature>
<comment type="caution">
    <text evidence="4">The sequence shown here is derived from an EMBL/GenBank/DDBJ whole genome shotgun (WGS) entry which is preliminary data.</text>
</comment>
<dbReference type="Gene3D" id="3.40.50.300">
    <property type="entry name" value="P-loop containing nucleotide triphosphate hydrolases"/>
    <property type="match status" value="1"/>
</dbReference>
<feature type="repeat" description="TPR" evidence="2">
    <location>
        <begin position="171"/>
        <end position="204"/>
    </location>
</feature>
<keyword evidence="1" id="KW-0808">Transferase</keyword>
<evidence type="ECO:0000256" key="2">
    <source>
        <dbReference type="PROSITE-ProRule" id="PRU00339"/>
    </source>
</evidence>
<protein>
    <recommendedName>
        <fullName evidence="6">UDP-N-acetylglucosamine--peptide N-acetylglucosaminyltransferase SPINDLY</fullName>
    </recommendedName>
</protein>
<evidence type="ECO:0000256" key="1">
    <source>
        <dbReference type="ARBA" id="ARBA00022679"/>
    </source>
</evidence>
<keyword evidence="3" id="KW-0175">Coiled coil</keyword>
<feature type="repeat" description="TPR" evidence="2">
    <location>
        <begin position="137"/>
        <end position="170"/>
    </location>
</feature>
<dbReference type="SMART" id="SM00028">
    <property type="entry name" value="TPR"/>
    <property type="match status" value="6"/>
</dbReference>
<dbReference type="Proteomes" id="UP000015520">
    <property type="component" value="Unassembled WGS sequence"/>
</dbReference>
<dbReference type="OrthoDB" id="5348837at2"/>
<dbReference type="PANTHER" id="PTHR12788">
    <property type="entry name" value="PROTEIN-TYROSINE SULFOTRANSFERASE 2"/>
    <property type="match status" value="1"/>
</dbReference>
<name>T0JC00_9BACT</name>
<gene>
    <name evidence="4" type="ORF">M947_11380</name>
</gene>
<reference evidence="4 5" key="1">
    <citation type="submission" date="2013-07" db="EMBL/GenBank/DDBJ databases">
        <title>Sulfurimonas hongkongensis AST-10 Genome Sequencing.</title>
        <authorList>
            <person name="Cai L."/>
            <person name="Zhang T."/>
        </authorList>
    </citation>
    <scope>NUCLEOTIDE SEQUENCE [LARGE SCALE GENOMIC DNA]</scope>
    <source>
        <strain evidence="4 5">AST-10</strain>
    </source>
</reference>
<proteinExistence type="predicted"/>
<dbReference type="EMBL" id="AUPZ01000021">
    <property type="protein sequence ID" value="EQB34362.1"/>
    <property type="molecule type" value="Genomic_DNA"/>
</dbReference>
<evidence type="ECO:0000313" key="5">
    <source>
        <dbReference type="Proteomes" id="UP000015520"/>
    </source>
</evidence>
<dbReference type="Pfam" id="PF13424">
    <property type="entry name" value="TPR_12"/>
    <property type="match status" value="1"/>
</dbReference>
<dbReference type="eggNOG" id="COG0457">
    <property type="taxonomic scope" value="Bacteria"/>
</dbReference>
<dbReference type="RefSeq" id="WP_021288509.1">
    <property type="nucleotide sequence ID" value="NZ_AUPZ01000021.1"/>
</dbReference>
<organism evidence="4 5">
    <name type="scientific">Sulfurimonas hongkongensis</name>
    <dbReference type="NCBI Taxonomy" id="1172190"/>
    <lineage>
        <taxon>Bacteria</taxon>
        <taxon>Pseudomonadati</taxon>
        <taxon>Campylobacterota</taxon>
        <taxon>Epsilonproteobacteria</taxon>
        <taxon>Campylobacterales</taxon>
        <taxon>Sulfurimonadaceae</taxon>
        <taxon>Sulfurimonas</taxon>
    </lineage>
</organism>
<dbReference type="STRING" id="1172190.M947_11380"/>
<keyword evidence="5" id="KW-1185">Reference proteome</keyword>
<feature type="coiled-coil region" evidence="3">
    <location>
        <begin position="75"/>
        <end position="102"/>
    </location>
</feature>
<dbReference type="PANTHER" id="PTHR12788:SF10">
    <property type="entry name" value="PROTEIN-TYROSINE SULFOTRANSFERASE"/>
    <property type="match status" value="1"/>
</dbReference>
<dbReference type="InterPro" id="IPR011990">
    <property type="entry name" value="TPR-like_helical_dom_sf"/>
</dbReference>
<dbReference type="InterPro" id="IPR027417">
    <property type="entry name" value="P-loop_NTPase"/>
</dbReference>
<dbReference type="Pfam" id="PF00515">
    <property type="entry name" value="TPR_1"/>
    <property type="match status" value="1"/>
</dbReference>
<dbReference type="InterPro" id="IPR019734">
    <property type="entry name" value="TPR_rpt"/>
</dbReference>
<dbReference type="PATRIC" id="fig|1172190.3.peg.2194"/>
<dbReference type="Gene3D" id="1.25.40.10">
    <property type="entry name" value="Tetratricopeptide repeat domain"/>
    <property type="match status" value="2"/>
</dbReference>
<evidence type="ECO:0000313" key="4">
    <source>
        <dbReference type="EMBL" id="EQB34362.1"/>
    </source>
</evidence>
<sequence>MNPNTETIKNNILELYNAKKYKEAIEEAKKHDFDNLFLYNLMASCYKYIKEYENSLEYFQKALAEGQNYHIYYNLANLYEMMEKYDDAIKNYELSLSLEKNQPLCLQNIGHCHMQAKRSDKALAYLKKAYKLDKKNAAIANSLATAYKDVSDASSATKYYKEAIKLDPKNPNGYNNIGVHYMNLNEKEKALECYAKALEIKPDDMVTHRHITMISKYDKDSDHLAQMLEFEKKTTDKEQLCQLCYALAKAHEDIGDYDKFFHYLNLASELRLQTNEYDFQKETNTFKLVKYFHNKHKDSKVDKRKLVKGKQPIFVIGMPRSGTTLVEQILSSHSSVHGAGELYYFSNLAKKTLEKVLKKEDYDYSKEVANLRKGYYEAIKAHNIKEPIFVDKMPENFKFVHMMIDAFPEAKIVHLNRDPMAVCWSMYKQYFHAGIYYSCNQRYLGRFHKLYQHIMKYYNEAYGNKIYNLNYEALTENQEEETRKLLEYCELPWEDSCLEFHKNKRAVATASNQQVRKGMYKGSSKAWKKYEKYLQPLMEELDKEGCALDNKALDGIYHDTINQIRHLKQLMGITQTARNVYANALKKEVPKKQAPKGQTQGIATINDKNYLIDDLSQKAKEYLASYKASQERVELLERKLEIAKTALQQ</sequence>
<keyword evidence="2" id="KW-0802">TPR repeat</keyword>
<dbReference type="InterPro" id="IPR026634">
    <property type="entry name" value="TPST-like"/>
</dbReference>
<dbReference type="SUPFAM" id="SSF48452">
    <property type="entry name" value="TPR-like"/>
    <property type="match status" value="1"/>
</dbReference>
<dbReference type="AlphaFoldDB" id="T0JC00"/>
<feature type="repeat" description="TPR" evidence="2">
    <location>
        <begin position="69"/>
        <end position="102"/>
    </location>
</feature>
<dbReference type="SUPFAM" id="SSF52540">
    <property type="entry name" value="P-loop containing nucleoside triphosphate hydrolases"/>
    <property type="match status" value="1"/>
</dbReference>
<dbReference type="PROSITE" id="PS50293">
    <property type="entry name" value="TPR_REGION"/>
    <property type="match status" value="1"/>
</dbReference>
<evidence type="ECO:0000256" key="3">
    <source>
        <dbReference type="SAM" id="Coils"/>
    </source>
</evidence>
<feature type="repeat" description="TPR" evidence="2">
    <location>
        <begin position="103"/>
        <end position="136"/>
    </location>
</feature>
<evidence type="ECO:0008006" key="6">
    <source>
        <dbReference type="Google" id="ProtNLM"/>
    </source>
</evidence>
<dbReference type="GO" id="GO:0008476">
    <property type="term" value="F:protein-tyrosine sulfotransferase activity"/>
    <property type="evidence" value="ECO:0007669"/>
    <property type="project" value="InterPro"/>
</dbReference>
<dbReference type="PROSITE" id="PS50005">
    <property type="entry name" value="TPR"/>
    <property type="match status" value="4"/>
</dbReference>
<dbReference type="Pfam" id="PF13181">
    <property type="entry name" value="TPR_8"/>
    <property type="match status" value="2"/>
</dbReference>